<sequence>MDEFAQTRGADDLFDDDFTPIAEPETQTFDPQPQLPQRGRRNAPAPRGRGNRAPPNTSQLRPTATEFTSTTAQPLQPENDASSPKEPESSAIPAQQPPPPQQPKTPTAVRGDRTATGGIAKPKLTEEELSAKLAAAKLNNAKRAEAHRLAEADEASFQQREAQAQQKRKEEGAARRAMNMEREKNRLRKLGQQAGREWDEGKEEQVASQGPQHRRGAHGGVAYDGGSGRGRGGRDVFQDGGYDQDYQERRGGYGSRGGRGRGDRGDRGDRGRGGRGRGGYGSSHIAPQTAPDPEADFPALPTAPKKEQSPQAQPSSTTDQPLSLATGGGSWADEVQETKAPQEAVW</sequence>
<name>A0AAE0DQ05_9LECA</name>
<organism evidence="2 3">
    <name type="scientific">Lepraria neglecta</name>
    <dbReference type="NCBI Taxonomy" id="209136"/>
    <lineage>
        <taxon>Eukaryota</taxon>
        <taxon>Fungi</taxon>
        <taxon>Dikarya</taxon>
        <taxon>Ascomycota</taxon>
        <taxon>Pezizomycotina</taxon>
        <taxon>Lecanoromycetes</taxon>
        <taxon>OSLEUM clade</taxon>
        <taxon>Lecanoromycetidae</taxon>
        <taxon>Lecanorales</taxon>
        <taxon>Lecanorineae</taxon>
        <taxon>Stereocaulaceae</taxon>
        <taxon>Lepraria</taxon>
    </lineage>
</organism>
<dbReference type="Proteomes" id="UP001276659">
    <property type="component" value="Unassembled WGS sequence"/>
</dbReference>
<feature type="compositionally biased region" description="Basic and acidic residues" evidence="1">
    <location>
        <begin position="196"/>
        <end position="205"/>
    </location>
</feature>
<dbReference type="EMBL" id="JASNWA010000006">
    <property type="protein sequence ID" value="KAK3175263.1"/>
    <property type="molecule type" value="Genomic_DNA"/>
</dbReference>
<feature type="compositionally biased region" description="Polar residues" evidence="1">
    <location>
        <begin position="309"/>
        <end position="323"/>
    </location>
</feature>
<feature type="compositionally biased region" description="Polar residues" evidence="1">
    <location>
        <begin position="57"/>
        <end position="82"/>
    </location>
</feature>
<evidence type="ECO:0000313" key="2">
    <source>
        <dbReference type="EMBL" id="KAK3175263.1"/>
    </source>
</evidence>
<dbReference type="AlphaFoldDB" id="A0AAE0DQ05"/>
<evidence type="ECO:0000313" key="3">
    <source>
        <dbReference type="Proteomes" id="UP001276659"/>
    </source>
</evidence>
<feature type="compositionally biased region" description="Basic and acidic residues" evidence="1">
    <location>
        <begin position="167"/>
        <end position="184"/>
    </location>
</feature>
<accession>A0AAE0DQ05</accession>
<feature type="compositionally biased region" description="Basic and acidic residues" evidence="1">
    <location>
        <begin position="142"/>
        <end position="151"/>
    </location>
</feature>
<feature type="region of interest" description="Disordered" evidence="1">
    <location>
        <begin position="1"/>
        <end position="126"/>
    </location>
</feature>
<protein>
    <submittedName>
        <fullName evidence="2">Uncharacterized protein</fullName>
    </submittedName>
</protein>
<reference evidence="2" key="1">
    <citation type="submission" date="2022-11" db="EMBL/GenBank/DDBJ databases">
        <title>Chromosomal genome sequence assembly and mating type (MAT) locus characterization of the leprose asexual lichenized fungus Lepraria neglecta (Nyl.) Erichsen.</title>
        <authorList>
            <person name="Allen J.L."/>
            <person name="Pfeffer B."/>
        </authorList>
    </citation>
    <scope>NUCLEOTIDE SEQUENCE</scope>
    <source>
        <strain evidence="2">Allen 5258</strain>
    </source>
</reference>
<feature type="compositionally biased region" description="Gly residues" evidence="1">
    <location>
        <begin position="218"/>
        <end position="230"/>
    </location>
</feature>
<evidence type="ECO:0000256" key="1">
    <source>
        <dbReference type="SAM" id="MobiDB-lite"/>
    </source>
</evidence>
<comment type="caution">
    <text evidence="2">The sequence shown here is derived from an EMBL/GenBank/DDBJ whole genome shotgun (WGS) entry which is preliminary data.</text>
</comment>
<feature type="compositionally biased region" description="Basic and acidic residues" evidence="1">
    <location>
        <begin position="260"/>
        <end position="272"/>
    </location>
</feature>
<gene>
    <name evidence="2" type="ORF">OEA41_002510</name>
</gene>
<keyword evidence="3" id="KW-1185">Reference proteome</keyword>
<proteinExistence type="predicted"/>
<feature type="compositionally biased region" description="Low complexity" evidence="1">
    <location>
        <begin position="42"/>
        <end position="56"/>
    </location>
</feature>
<feature type="region of interest" description="Disordered" evidence="1">
    <location>
        <begin position="141"/>
        <end position="346"/>
    </location>
</feature>